<dbReference type="KEGG" id="mez:Mtc_1309"/>
<name>H8I9L8_METCZ</name>
<dbReference type="OrthoDB" id="146863at2157"/>
<dbReference type="EMBL" id="CP003243">
    <property type="protein sequence ID" value="AFD00063.1"/>
    <property type="molecule type" value="Genomic_DNA"/>
</dbReference>
<evidence type="ECO:0000313" key="1">
    <source>
        <dbReference type="EMBL" id="AFD00063.1"/>
    </source>
</evidence>
<sequence length="160" mass="17933">MPADLEQKTDTTLYILEHADKSARITCTIGKVTVSMKKGLDRDVLAKILLSLSRVDSSIAYEYETMCRYDDINRLRLDDYVVVSYSKAGPSTYKTIFSVPFSRRKALRRLAINISEGLKSGDVDLSILWDGNPSKISQLFEELGAANGWKMQVIEASKDS</sequence>
<dbReference type="HOGENOM" id="CLU_134211_0_0_2"/>
<proteinExistence type="predicted"/>
<accession>H8I9L8</accession>
<dbReference type="AlphaFoldDB" id="H8I9L8"/>
<protein>
    <submittedName>
        <fullName evidence="1">Uncharacterized protein</fullName>
    </submittedName>
</protein>
<evidence type="ECO:0000313" key="2">
    <source>
        <dbReference type="Proteomes" id="UP000005233"/>
    </source>
</evidence>
<dbReference type="STRING" id="1041930.Mtc_1309"/>
<reference evidence="1 2" key="1">
    <citation type="journal article" date="2012" name="J. Bacteriol.">
        <title>Complete genome sequence of a thermophilic methanogen, Methanocella conradii HZ254, isolated from Chinese rice field soil.</title>
        <authorList>
            <person name="Lu Z."/>
            <person name="Lu Y."/>
        </authorList>
    </citation>
    <scope>NUCLEOTIDE SEQUENCE [LARGE SCALE GENOMIC DNA]</scope>
    <source>
        <strain evidence="2">DSM 24694 / JCM 17849 / CGMCC 1.5162 / HZ254</strain>
    </source>
</reference>
<organism evidence="1 2">
    <name type="scientific">Methanocella conradii (strain DSM 24694 / JCM 17849 / CGMCC 1.5162 / HZ254)</name>
    <dbReference type="NCBI Taxonomy" id="1041930"/>
    <lineage>
        <taxon>Archaea</taxon>
        <taxon>Methanobacteriati</taxon>
        <taxon>Methanobacteriota</taxon>
        <taxon>Stenosarchaea group</taxon>
        <taxon>Methanomicrobia</taxon>
        <taxon>Methanocellales</taxon>
        <taxon>Methanocellaceae</taxon>
        <taxon>Methanocella</taxon>
    </lineage>
</organism>
<dbReference type="RefSeq" id="WP_014405900.1">
    <property type="nucleotide sequence ID" value="NC_017034.1"/>
</dbReference>
<dbReference type="eggNOG" id="arCOG04993">
    <property type="taxonomic scope" value="Archaea"/>
</dbReference>
<gene>
    <name evidence="1" type="ordered locus">Mtc_1309</name>
</gene>
<keyword evidence="2" id="KW-1185">Reference proteome</keyword>
<dbReference type="GeneID" id="11971436"/>
<dbReference type="Proteomes" id="UP000005233">
    <property type="component" value="Chromosome"/>
</dbReference>